<dbReference type="SUPFAM" id="SSF54001">
    <property type="entry name" value="Cysteine proteinases"/>
    <property type="match status" value="1"/>
</dbReference>
<protein>
    <recommendedName>
        <fullName evidence="3">C2H2-type domain-containing protein</fullName>
    </recommendedName>
</protein>
<dbReference type="Pfam" id="PF00443">
    <property type="entry name" value="UCH"/>
    <property type="match status" value="1"/>
</dbReference>
<dbReference type="PROSITE" id="PS00028">
    <property type="entry name" value="ZINC_FINGER_C2H2_1"/>
    <property type="match status" value="1"/>
</dbReference>
<dbReference type="Gramene" id="ESR44378">
    <property type="protein sequence ID" value="ESR44378"/>
    <property type="gene ID" value="CICLE_v10013440mg"/>
</dbReference>
<evidence type="ECO:0000313" key="5">
    <source>
        <dbReference type="Proteomes" id="UP000030687"/>
    </source>
</evidence>
<evidence type="ECO:0000256" key="1">
    <source>
        <dbReference type="ARBA" id="ARBA00022786"/>
    </source>
</evidence>
<keyword evidence="1" id="KW-0833">Ubl conjugation pathway</keyword>
<dbReference type="AlphaFoldDB" id="V4SA13"/>
<dbReference type="PANTHER" id="PTHR22975">
    <property type="entry name" value="UBIQUITIN SPECIFIC PROTEINASE"/>
    <property type="match status" value="1"/>
</dbReference>
<dbReference type="InParanoid" id="V4SA13"/>
<evidence type="ECO:0000313" key="4">
    <source>
        <dbReference type="EMBL" id="ESR44378.1"/>
    </source>
</evidence>
<organism evidence="4 5">
    <name type="scientific">Citrus clementina</name>
    <name type="common">Clementine</name>
    <name type="synonym">Citrus deliciosa x Citrus sinensis</name>
    <dbReference type="NCBI Taxonomy" id="85681"/>
    <lineage>
        <taxon>Eukaryota</taxon>
        <taxon>Viridiplantae</taxon>
        <taxon>Streptophyta</taxon>
        <taxon>Embryophyta</taxon>
        <taxon>Tracheophyta</taxon>
        <taxon>Spermatophyta</taxon>
        <taxon>Magnoliopsida</taxon>
        <taxon>eudicotyledons</taxon>
        <taxon>Gunneridae</taxon>
        <taxon>Pentapetalae</taxon>
        <taxon>rosids</taxon>
        <taxon>malvids</taxon>
        <taxon>Sapindales</taxon>
        <taxon>Rutaceae</taxon>
        <taxon>Aurantioideae</taxon>
        <taxon>Citrus</taxon>
    </lineage>
</organism>
<evidence type="ECO:0000259" key="3">
    <source>
        <dbReference type="PROSITE" id="PS00028"/>
    </source>
</evidence>
<dbReference type="Gene3D" id="3.90.70.10">
    <property type="entry name" value="Cysteine proteinases"/>
    <property type="match status" value="1"/>
</dbReference>
<dbReference type="InterPro" id="IPR038765">
    <property type="entry name" value="Papain-like_cys_pep_sf"/>
</dbReference>
<dbReference type="GO" id="GO:0016579">
    <property type="term" value="P:protein deubiquitination"/>
    <property type="evidence" value="ECO:0007669"/>
    <property type="project" value="InterPro"/>
</dbReference>
<dbReference type="OMA" id="GTIDACK"/>
<keyword evidence="5" id="KW-1185">Reference proteome</keyword>
<accession>V4SA13</accession>
<proteinExistence type="predicted"/>
<dbReference type="InterPro" id="IPR052398">
    <property type="entry name" value="Ubiquitin_hydrolase_53/54"/>
</dbReference>
<dbReference type="InterPro" id="IPR013087">
    <property type="entry name" value="Znf_C2H2_type"/>
</dbReference>
<dbReference type="Proteomes" id="UP000030687">
    <property type="component" value="Unassembled WGS sequence"/>
</dbReference>
<dbReference type="PANTHER" id="PTHR22975:SF9">
    <property type="entry name" value="ECHINUS SPLICE FORM 3"/>
    <property type="match status" value="1"/>
</dbReference>
<gene>
    <name evidence="4" type="ORF">CICLE_v10013440mg</name>
</gene>
<feature type="domain" description="C2H2-type" evidence="3">
    <location>
        <begin position="132"/>
        <end position="153"/>
    </location>
</feature>
<dbReference type="GO" id="GO:0004843">
    <property type="term" value="F:cysteine-type deubiquitinase activity"/>
    <property type="evidence" value="ECO:0007669"/>
    <property type="project" value="InterPro"/>
</dbReference>
<dbReference type="InterPro" id="IPR001394">
    <property type="entry name" value="Peptidase_C19_UCH"/>
</dbReference>
<dbReference type="InterPro" id="IPR006865">
    <property type="entry name" value="DUF629"/>
</dbReference>
<name>V4SA13_CITCL</name>
<keyword evidence="2" id="KW-0378">Hydrolase</keyword>
<evidence type="ECO:0000256" key="2">
    <source>
        <dbReference type="ARBA" id="ARBA00022801"/>
    </source>
</evidence>
<sequence>MKAKLTVINQFKYLNTNQELRDLINKCERKKRWVAISSEQRANESANAATERVESNQNQLRSLRYSPKKFLASLDTAKSFWNTEMSAEAKSNFFQVRIEELERVLIYGTQKDLFLEAIKFANERKTWRFWECGECGTIFNEWHSCMGHLRVSHDLKFQHHVLKILPIKVDNDSVELITKGGWKPVDTTEAARKGLEDQNWPLSDDKKRLALLERLCGTLQMLLRYKYLTQTDIVGVINDAICILKTRFSDSQLRHIGLNSLRLVFFLESSQLTRILGRLQNVSGALCRIPRMDNSMEEQLAGSQTFGIKEELVLSEDSSCLSLDGIQNISDDFVSWLYEGHDVEEAFRLWTSLRESNEVLKAELFLFFKMERSNFLRLCEERHEYLIKQKAVEAVDGICGDETKRREKNPESMKEAFASLLRGRQEVLEEGNGNATSDQFELEFIFNLLETDPVTAYQFEEKPIMHESLNPSDDCLSEKISFWRKQLQANIAGLDARIKESIAIMKLHNLQLGELCACDYGLIVLPILKSFMKARLEQQVHDSILKVQKKRKIIGTEQNLSIVLRENPNTEMGERADDLQQPIEIDDRSPEQNLEYQRQSADEVNVLGTGLGKEAADSFLIMLLQSLWQLGDFQDECMKLCHSHHNHIGDPCIVCAFFKICGANHQGEAVDPTELRIALSTYDRDRNDPIEGQVMDASEFLVIILRSLHEAFYTGNHDIVPDDLYKGNWDCLDSECWVHRRFGMDRLDHIKCDARICRKESRHQKYSSLFLSLDASSLTKLQYLYNRESFVELFERAVMFGRLNCEYCNRRSIRITHELLRTPKVFTTVISWPRDDESSENISKTWNILHNKVNLKKLYEGINDINDCSYFLLSMVQLQVSSLIFQVCFSRDRQQSFCFFYNGDDKQYKQHQDTNSVGVTGSWIDVVSTCKARSLLPKILFYVCNSATY</sequence>
<dbReference type="Pfam" id="PF04780">
    <property type="entry name" value="DUF629"/>
    <property type="match status" value="2"/>
</dbReference>
<dbReference type="KEGG" id="cic:CICLE_v10013440mg"/>
<reference evidence="4 5" key="1">
    <citation type="submission" date="2013-10" db="EMBL/GenBank/DDBJ databases">
        <authorList>
            <consortium name="International Citrus Genome Consortium"/>
            <person name="Jenkins J."/>
            <person name="Schmutz J."/>
            <person name="Prochnik S."/>
            <person name="Rokhsar D."/>
            <person name="Gmitter F."/>
            <person name="Ollitrault P."/>
            <person name="Machado M."/>
            <person name="Talon M."/>
            <person name="Wincker P."/>
            <person name="Jaillon O."/>
            <person name="Morgante M."/>
        </authorList>
    </citation>
    <scope>NUCLEOTIDE SEQUENCE</scope>
    <source>
        <strain evidence="5">cv. Clemenules</strain>
    </source>
</reference>
<dbReference type="EMBL" id="KI536861">
    <property type="protein sequence ID" value="ESR44378.1"/>
    <property type="molecule type" value="Genomic_DNA"/>
</dbReference>
<dbReference type="eggNOG" id="KOG1887">
    <property type="taxonomic scope" value="Eukaryota"/>
</dbReference>